<evidence type="ECO:0000256" key="3">
    <source>
        <dbReference type="ARBA" id="ARBA00023002"/>
    </source>
</evidence>
<dbReference type="InterPro" id="IPR002888">
    <property type="entry name" value="2Fe-2S-bd"/>
</dbReference>
<dbReference type="SUPFAM" id="SSF54292">
    <property type="entry name" value="2Fe-2S ferredoxin-like"/>
    <property type="match status" value="1"/>
</dbReference>
<dbReference type="PANTHER" id="PTHR44379">
    <property type="entry name" value="OXIDOREDUCTASE WITH IRON-SULFUR SUBUNIT"/>
    <property type="match status" value="1"/>
</dbReference>
<organism evidence="7 8">
    <name type="scientific">Phytohabitans maris</name>
    <dbReference type="NCBI Taxonomy" id="3071409"/>
    <lineage>
        <taxon>Bacteria</taxon>
        <taxon>Bacillati</taxon>
        <taxon>Actinomycetota</taxon>
        <taxon>Actinomycetes</taxon>
        <taxon>Micromonosporales</taxon>
        <taxon>Micromonosporaceae</taxon>
    </lineage>
</organism>
<dbReference type="InterPro" id="IPR012675">
    <property type="entry name" value="Beta-grasp_dom_sf"/>
</dbReference>
<dbReference type="PROSITE" id="PS00197">
    <property type="entry name" value="2FE2S_FER_1"/>
    <property type="match status" value="1"/>
</dbReference>
<dbReference type="EMBL" id="JAVHUY010000007">
    <property type="protein sequence ID" value="MDQ7904632.1"/>
    <property type="molecule type" value="Genomic_DNA"/>
</dbReference>
<keyword evidence="8" id="KW-1185">Reference proteome</keyword>
<dbReference type="SUPFAM" id="SSF47741">
    <property type="entry name" value="CO dehydrogenase ISP C-domain like"/>
    <property type="match status" value="1"/>
</dbReference>
<dbReference type="Pfam" id="PF01799">
    <property type="entry name" value="Fer2_2"/>
    <property type="match status" value="1"/>
</dbReference>
<evidence type="ECO:0000259" key="6">
    <source>
        <dbReference type="PROSITE" id="PS51085"/>
    </source>
</evidence>
<evidence type="ECO:0000256" key="1">
    <source>
        <dbReference type="ARBA" id="ARBA00022714"/>
    </source>
</evidence>
<dbReference type="Gene3D" id="1.10.150.120">
    <property type="entry name" value="[2Fe-2S]-binding domain"/>
    <property type="match status" value="1"/>
</dbReference>
<keyword evidence="5" id="KW-0411">Iron-sulfur</keyword>
<dbReference type="PANTHER" id="PTHR44379:SF5">
    <property type="entry name" value="OXIDOREDUCTASE WITH IRON-SULFUR SUBUNIT"/>
    <property type="match status" value="1"/>
</dbReference>
<name>A0ABU0ZC55_9ACTN</name>
<dbReference type="InterPro" id="IPR036010">
    <property type="entry name" value="2Fe-2S_ferredoxin-like_sf"/>
</dbReference>
<dbReference type="InterPro" id="IPR051452">
    <property type="entry name" value="Diverse_Oxidoreductases"/>
</dbReference>
<dbReference type="InterPro" id="IPR001041">
    <property type="entry name" value="2Fe-2S_ferredoxin-type"/>
</dbReference>
<evidence type="ECO:0000313" key="8">
    <source>
        <dbReference type="Proteomes" id="UP001230908"/>
    </source>
</evidence>
<evidence type="ECO:0000256" key="5">
    <source>
        <dbReference type="ARBA" id="ARBA00023014"/>
    </source>
</evidence>
<dbReference type="InterPro" id="IPR036884">
    <property type="entry name" value="2Fe-2S-bd_dom_sf"/>
</dbReference>
<accession>A0ABU0ZC55</accession>
<dbReference type="RefSeq" id="WP_308711904.1">
    <property type="nucleotide sequence ID" value="NZ_JAVHUY010000007.1"/>
</dbReference>
<keyword evidence="4" id="KW-0408">Iron</keyword>
<keyword evidence="3" id="KW-0560">Oxidoreductase</keyword>
<evidence type="ECO:0000313" key="7">
    <source>
        <dbReference type="EMBL" id="MDQ7904632.1"/>
    </source>
</evidence>
<proteinExistence type="predicted"/>
<sequence>MSLAPLSAAPLPICGRAEAIMDPIGSAAPARTIALRVNGVELTTPIEDRELLVDVVRKRLRQTGTHVGCYNGDCGVCTISLNGKIIKSCLILAASADGGDITTIEGFSGGEELDDIQQAFWDEDGFQCGFCLPGMLFAARDLLERNPEPSEADIRQAISGNICRCTGYVNIVRSVHTAAQRRTS</sequence>
<protein>
    <submittedName>
        <fullName evidence="7">(2Fe-2S)-binding protein</fullName>
    </submittedName>
</protein>
<keyword evidence="1" id="KW-0001">2Fe-2S</keyword>
<dbReference type="Proteomes" id="UP001230908">
    <property type="component" value="Unassembled WGS sequence"/>
</dbReference>
<dbReference type="PROSITE" id="PS51085">
    <property type="entry name" value="2FE2S_FER_2"/>
    <property type="match status" value="1"/>
</dbReference>
<comment type="caution">
    <text evidence="7">The sequence shown here is derived from an EMBL/GenBank/DDBJ whole genome shotgun (WGS) entry which is preliminary data.</text>
</comment>
<feature type="domain" description="2Fe-2S ferredoxin-type" evidence="6">
    <location>
        <begin position="31"/>
        <end position="107"/>
    </location>
</feature>
<evidence type="ECO:0000256" key="2">
    <source>
        <dbReference type="ARBA" id="ARBA00022723"/>
    </source>
</evidence>
<evidence type="ECO:0000256" key="4">
    <source>
        <dbReference type="ARBA" id="ARBA00023004"/>
    </source>
</evidence>
<dbReference type="Pfam" id="PF00111">
    <property type="entry name" value="Fer2"/>
    <property type="match status" value="1"/>
</dbReference>
<gene>
    <name evidence="7" type="ORF">RB614_08865</name>
</gene>
<dbReference type="InterPro" id="IPR006058">
    <property type="entry name" value="2Fe2S_fd_BS"/>
</dbReference>
<dbReference type="Gene3D" id="3.10.20.30">
    <property type="match status" value="1"/>
</dbReference>
<reference evidence="7 8" key="1">
    <citation type="submission" date="2023-08" db="EMBL/GenBank/DDBJ databases">
        <title>Phytohabitans sansha sp. nov., isolated from marine sediment.</title>
        <authorList>
            <person name="Zhao Y."/>
            <person name="Yi K."/>
        </authorList>
    </citation>
    <scope>NUCLEOTIDE SEQUENCE [LARGE SCALE GENOMIC DNA]</scope>
    <source>
        <strain evidence="7 8">ZYX-F-186</strain>
    </source>
</reference>
<keyword evidence="2" id="KW-0479">Metal-binding</keyword>